<comment type="caution">
    <text evidence="7">The sequence shown here is derived from an EMBL/GenBank/DDBJ whole genome shotgun (WGS) entry which is preliminary data.</text>
</comment>
<dbReference type="PANTHER" id="PTHR23508">
    <property type="entry name" value="CARBOXYLIC ACID TRANSPORTER PROTEIN HOMOLOG"/>
    <property type="match status" value="1"/>
</dbReference>
<dbReference type="GO" id="GO:0046943">
    <property type="term" value="F:carboxylic acid transmembrane transporter activity"/>
    <property type="evidence" value="ECO:0007669"/>
    <property type="project" value="TreeGrafter"/>
</dbReference>
<proteinExistence type="predicted"/>
<dbReference type="EMBL" id="VBPA01000099">
    <property type="protein sequence ID" value="TMQ71819.1"/>
    <property type="molecule type" value="Genomic_DNA"/>
</dbReference>
<reference evidence="7 8" key="1">
    <citation type="journal article" date="2019" name="Nat. Microbiol.">
        <title>Mediterranean grassland soil C-N compound turnover is dependent on rainfall and depth, and is mediated by genomically divergent microorganisms.</title>
        <authorList>
            <person name="Diamond S."/>
            <person name="Andeer P.F."/>
            <person name="Li Z."/>
            <person name="Crits-Christoph A."/>
            <person name="Burstein D."/>
            <person name="Anantharaman K."/>
            <person name="Lane K.R."/>
            <person name="Thomas B.C."/>
            <person name="Pan C."/>
            <person name="Northen T.R."/>
            <person name="Banfield J.F."/>
        </authorList>
    </citation>
    <scope>NUCLEOTIDE SEQUENCE [LARGE SCALE GENOMIC DNA]</scope>
    <source>
        <strain evidence="7">WS_10</strain>
    </source>
</reference>
<dbReference type="InterPro" id="IPR011701">
    <property type="entry name" value="MFS"/>
</dbReference>
<dbReference type="InterPro" id="IPR005828">
    <property type="entry name" value="MFS_sugar_transport-like"/>
</dbReference>
<dbReference type="GO" id="GO:0005886">
    <property type="term" value="C:plasma membrane"/>
    <property type="evidence" value="ECO:0007669"/>
    <property type="project" value="TreeGrafter"/>
</dbReference>
<feature type="transmembrane region" description="Helical" evidence="5">
    <location>
        <begin position="44"/>
        <end position="62"/>
    </location>
</feature>
<feature type="transmembrane region" description="Helical" evidence="5">
    <location>
        <begin position="227"/>
        <end position="253"/>
    </location>
</feature>
<feature type="domain" description="Major facilitator superfamily (MFS) profile" evidence="6">
    <location>
        <begin position="1"/>
        <end position="281"/>
    </location>
</feature>
<evidence type="ECO:0000256" key="4">
    <source>
        <dbReference type="ARBA" id="ARBA00023136"/>
    </source>
</evidence>
<keyword evidence="4 5" id="KW-0472">Membrane</keyword>
<evidence type="ECO:0000259" key="6">
    <source>
        <dbReference type="PROSITE" id="PS50850"/>
    </source>
</evidence>
<dbReference type="Gene3D" id="1.20.1250.20">
    <property type="entry name" value="MFS general substrate transporter like domains"/>
    <property type="match status" value="2"/>
</dbReference>
<feature type="transmembrane region" description="Helical" evidence="5">
    <location>
        <begin position="138"/>
        <end position="156"/>
    </location>
</feature>
<keyword evidence="2 5" id="KW-0812">Transmembrane</keyword>
<gene>
    <name evidence="7" type="ORF">E6K80_04425</name>
</gene>
<dbReference type="InterPro" id="IPR036259">
    <property type="entry name" value="MFS_trans_sf"/>
</dbReference>
<keyword evidence="3 5" id="KW-1133">Transmembrane helix</keyword>
<evidence type="ECO:0000313" key="8">
    <source>
        <dbReference type="Proteomes" id="UP000319836"/>
    </source>
</evidence>
<organism evidence="7 8">
    <name type="scientific">Eiseniibacteriota bacterium</name>
    <dbReference type="NCBI Taxonomy" id="2212470"/>
    <lineage>
        <taxon>Bacteria</taxon>
        <taxon>Candidatus Eiseniibacteriota</taxon>
    </lineage>
</organism>
<dbReference type="InterPro" id="IPR020846">
    <property type="entry name" value="MFS_dom"/>
</dbReference>
<dbReference type="Pfam" id="PF00083">
    <property type="entry name" value="Sugar_tr"/>
    <property type="match status" value="1"/>
</dbReference>
<feature type="transmembrane region" description="Helical" evidence="5">
    <location>
        <begin position="196"/>
        <end position="215"/>
    </location>
</feature>
<evidence type="ECO:0000256" key="3">
    <source>
        <dbReference type="ARBA" id="ARBA00022989"/>
    </source>
</evidence>
<accession>A0A538U7Y2</accession>
<dbReference type="Pfam" id="PF07690">
    <property type="entry name" value="MFS_1"/>
    <property type="match status" value="1"/>
</dbReference>
<comment type="subcellular location">
    <subcellularLocation>
        <location evidence="1">Membrane</location>
        <topology evidence="1">Multi-pass membrane protein</topology>
    </subcellularLocation>
</comment>
<feature type="transmembrane region" description="Helical" evidence="5">
    <location>
        <begin position="168"/>
        <end position="190"/>
    </location>
</feature>
<evidence type="ECO:0000256" key="5">
    <source>
        <dbReference type="SAM" id="Phobius"/>
    </source>
</evidence>
<dbReference type="Proteomes" id="UP000319836">
    <property type="component" value="Unassembled WGS sequence"/>
</dbReference>
<protein>
    <submittedName>
        <fullName evidence="7">MFS transporter</fullName>
    </submittedName>
</protein>
<evidence type="ECO:0000256" key="2">
    <source>
        <dbReference type="ARBA" id="ARBA00022692"/>
    </source>
</evidence>
<evidence type="ECO:0000256" key="1">
    <source>
        <dbReference type="ARBA" id="ARBA00004141"/>
    </source>
</evidence>
<dbReference type="PROSITE" id="PS50850">
    <property type="entry name" value="MFS"/>
    <property type="match status" value="1"/>
</dbReference>
<name>A0A538U7Y2_UNCEI</name>
<dbReference type="AlphaFoldDB" id="A0A538U7Y2"/>
<evidence type="ECO:0000313" key="7">
    <source>
        <dbReference type="EMBL" id="TMQ71819.1"/>
    </source>
</evidence>
<feature type="transmembrane region" description="Helical" evidence="5">
    <location>
        <begin position="12"/>
        <end position="32"/>
    </location>
</feature>
<feature type="transmembrane region" description="Helical" evidence="5">
    <location>
        <begin position="94"/>
        <end position="113"/>
    </location>
</feature>
<dbReference type="PANTHER" id="PTHR23508:SF10">
    <property type="entry name" value="CARBOXYLIC ACID TRANSPORTER PROTEIN HOMOLOG"/>
    <property type="match status" value="1"/>
</dbReference>
<feature type="transmembrane region" description="Helical" evidence="5">
    <location>
        <begin position="259"/>
        <end position="277"/>
    </location>
</feature>
<sequence>MVAEVWPEEKRTRAAGVLQSAWAAGFFLAAAINLLLRDVGWRPMFLVGVAPALVALLVRALVREPERWVRAQAAAEAHGRSALGELFSPALRRATWVGSTLAFVAVFGLWGATNWTPTLVRALPEVHALDARAQTMDVSYATMMLNLGALLGYLSFGPLADRVGRRPVFALMCIGSLLMLPVTFLVPAAYGRMLLLLPALGFFNNGIFSGFPIYLPELYPTRIRATGAGFCFNIGRVLASAGPFLTGVLVVGLGTFGRAASAVALIYALGLVVLLVAPETRGRRLPD</sequence>
<dbReference type="SUPFAM" id="SSF103473">
    <property type="entry name" value="MFS general substrate transporter"/>
    <property type="match status" value="1"/>
</dbReference>